<keyword evidence="5 7" id="KW-1133">Transmembrane helix</keyword>
<evidence type="ECO:0000256" key="4">
    <source>
        <dbReference type="ARBA" id="ARBA00022692"/>
    </source>
</evidence>
<protein>
    <submittedName>
        <fullName evidence="9">Sodium/hydrogen exchanger</fullName>
    </submittedName>
</protein>
<proteinExistence type="inferred from homology"/>
<evidence type="ECO:0000256" key="3">
    <source>
        <dbReference type="ARBA" id="ARBA00022448"/>
    </source>
</evidence>
<evidence type="ECO:0000256" key="1">
    <source>
        <dbReference type="ARBA" id="ARBA00004141"/>
    </source>
</evidence>
<evidence type="ECO:0000256" key="7">
    <source>
        <dbReference type="SAM" id="Phobius"/>
    </source>
</evidence>
<comment type="similarity">
    <text evidence="2">Belongs to the monovalent cation:proton antiporter 2 (CPA2) transporter (TC 2.A.37) family.</text>
</comment>
<dbReference type="KEGG" id="ach:Achl_3663"/>
<keyword evidence="10" id="KW-1185">Reference proteome</keyword>
<keyword evidence="6 7" id="KW-0472">Membrane</keyword>
<evidence type="ECO:0000259" key="8">
    <source>
        <dbReference type="Pfam" id="PF00999"/>
    </source>
</evidence>
<dbReference type="RefSeq" id="WP_015938812.1">
    <property type="nucleotide sequence ID" value="NC_011886.1"/>
</dbReference>
<sequence>MDPLALTLIELGAVVFCLGLLARLAGRIGMSPIPLYLLGGLAFGAGGVVKLEGMHEFAHLSGEIGVILLLLMLGLEYTAAELFTGLRRSWQAGVLDLVLNFIPGAALALLLGWGGVGAMVMGGVTYISSSGIAAKVITDLGRLGNRETPVVLSILVFEDLAMAVYLPILTATLAGVSFLGGLTTVAIALAVVTAVLMVALRHGHHVSKAVHSENSEVFLLNVLGAALLVAGLASAMQVSAAVGAFMLGIAISGATAHNATRILEPLRDLFAAIFFVAFGLNTDPTTIPPVLGWALVLAVLTAGTKMATGIWAAKREGIARPGRFRAGATLIARGEFSIVIAGLAVASGAVPSNLAALATAYVLLMAVIGPLAARFVEPLVKASSRRRQVPAQA</sequence>
<comment type="subcellular location">
    <subcellularLocation>
        <location evidence="1">Membrane</location>
        <topology evidence="1">Multi-pass membrane protein</topology>
    </subcellularLocation>
</comment>
<dbReference type="PANTHER" id="PTHR42751">
    <property type="entry name" value="SODIUM/HYDROGEN EXCHANGER FAMILY/TRKA DOMAIN PROTEIN"/>
    <property type="match status" value="1"/>
</dbReference>
<feature type="domain" description="Cation/H+ exchanger transmembrane" evidence="8">
    <location>
        <begin position="18"/>
        <end position="371"/>
    </location>
</feature>
<gene>
    <name evidence="9" type="ordered locus">Achl_3663</name>
</gene>
<dbReference type="PANTHER" id="PTHR42751:SF6">
    <property type="entry name" value="CONSERVED INTEGRAL MEMBRANE TRANSPORT PROTEIN-RELATED"/>
    <property type="match status" value="1"/>
</dbReference>
<feature type="transmembrane region" description="Helical" evidence="7">
    <location>
        <begin position="33"/>
        <end position="51"/>
    </location>
</feature>
<feature type="transmembrane region" description="Helical" evidence="7">
    <location>
        <begin position="6"/>
        <end position="26"/>
    </location>
</feature>
<dbReference type="InterPro" id="IPR006153">
    <property type="entry name" value="Cation/H_exchanger_TM"/>
</dbReference>
<dbReference type="OrthoDB" id="3294398at2"/>
<evidence type="ECO:0000313" key="9">
    <source>
        <dbReference type="EMBL" id="ACL41618.1"/>
    </source>
</evidence>
<dbReference type="eggNOG" id="COG0475">
    <property type="taxonomic scope" value="Bacteria"/>
</dbReference>
<keyword evidence="3" id="KW-0813">Transport</keyword>
<dbReference type="GO" id="GO:0016020">
    <property type="term" value="C:membrane"/>
    <property type="evidence" value="ECO:0007669"/>
    <property type="project" value="UniProtKB-SubCell"/>
</dbReference>
<dbReference type="EMBL" id="CP001341">
    <property type="protein sequence ID" value="ACL41618.1"/>
    <property type="molecule type" value="Genomic_DNA"/>
</dbReference>
<evidence type="ECO:0000313" key="10">
    <source>
        <dbReference type="Proteomes" id="UP000002505"/>
    </source>
</evidence>
<feature type="transmembrane region" description="Helical" evidence="7">
    <location>
        <begin position="293"/>
        <end position="312"/>
    </location>
</feature>
<reference evidence="9" key="1">
    <citation type="submission" date="2009-01" db="EMBL/GenBank/DDBJ databases">
        <title>Complete sequence of chromosome of Arthrobacter chlorophenolicus A6.</title>
        <authorList>
            <consortium name="US DOE Joint Genome Institute"/>
            <person name="Lucas S."/>
            <person name="Copeland A."/>
            <person name="Lapidus A."/>
            <person name="Glavina del Rio T."/>
            <person name="Tice H."/>
            <person name="Bruce D."/>
            <person name="Goodwin L."/>
            <person name="Pitluck S."/>
            <person name="Goltsman E."/>
            <person name="Clum A."/>
            <person name="Larimer F."/>
            <person name="Land M."/>
            <person name="Hauser L."/>
            <person name="Kyrpides N."/>
            <person name="Mikhailova N."/>
            <person name="Jansson J."/>
            <person name="Richardson P."/>
        </authorList>
    </citation>
    <scope>NUCLEOTIDE SEQUENCE [LARGE SCALE GENOMIC DNA]</scope>
    <source>
        <strain evidence="9">A6</strain>
    </source>
</reference>
<feature type="transmembrane region" description="Helical" evidence="7">
    <location>
        <begin position="92"/>
        <end position="113"/>
    </location>
</feature>
<feature type="transmembrane region" description="Helical" evidence="7">
    <location>
        <begin position="354"/>
        <end position="376"/>
    </location>
</feature>
<name>B8H716_PSECP</name>
<evidence type="ECO:0000256" key="6">
    <source>
        <dbReference type="ARBA" id="ARBA00023136"/>
    </source>
</evidence>
<dbReference type="Proteomes" id="UP000002505">
    <property type="component" value="Chromosome"/>
</dbReference>
<keyword evidence="4 7" id="KW-0812">Transmembrane</keyword>
<dbReference type="Pfam" id="PF00999">
    <property type="entry name" value="Na_H_Exchanger"/>
    <property type="match status" value="1"/>
</dbReference>
<feature type="transmembrane region" description="Helical" evidence="7">
    <location>
        <begin position="174"/>
        <end position="196"/>
    </location>
</feature>
<dbReference type="GO" id="GO:1902600">
    <property type="term" value="P:proton transmembrane transport"/>
    <property type="evidence" value="ECO:0007669"/>
    <property type="project" value="InterPro"/>
</dbReference>
<dbReference type="STRING" id="452863.Achl_3663"/>
<feature type="transmembrane region" description="Helical" evidence="7">
    <location>
        <begin position="217"/>
        <end position="234"/>
    </location>
</feature>
<dbReference type="InterPro" id="IPR038770">
    <property type="entry name" value="Na+/solute_symporter_sf"/>
</dbReference>
<feature type="transmembrane region" description="Helical" evidence="7">
    <location>
        <begin position="57"/>
        <end position="80"/>
    </location>
</feature>
<dbReference type="HOGENOM" id="CLU_005126_4_1_11"/>
<dbReference type="Gene3D" id="1.20.1530.20">
    <property type="match status" value="1"/>
</dbReference>
<accession>B8H716</accession>
<feature type="transmembrane region" description="Helical" evidence="7">
    <location>
        <begin position="324"/>
        <end position="348"/>
    </location>
</feature>
<evidence type="ECO:0000256" key="5">
    <source>
        <dbReference type="ARBA" id="ARBA00022989"/>
    </source>
</evidence>
<organism evidence="9 10">
    <name type="scientific">Pseudarthrobacter chlorophenolicus (strain ATCC 700700 / DSM 12829 / CIP 107037 / JCM 12360 / KCTC 9906 / NCIMB 13794 / A6)</name>
    <name type="common">Arthrobacter chlorophenolicus</name>
    <dbReference type="NCBI Taxonomy" id="452863"/>
    <lineage>
        <taxon>Bacteria</taxon>
        <taxon>Bacillati</taxon>
        <taxon>Actinomycetota</taxon>
        <taxon>Actinomycetes</taxon>
        <taxon>Micrococcales</taxon>
        <taxon>Micrococcaceae</taxon>
        <taxon>Pseudarthrobacter</taxon>
    </lineage>
</organism>
<evidence type="ECO:0000256" key="2">
    <source>
        <dbReference type="ARBA" id="ARBA00005551"/>
    </source>
</evidence>
<dbReference type="AlphaFoldDB" id="B8H716"/>
<dbReference type="GO" id="GO:0015297">
    <property type="term" value="F:antiporter activity"/>
    <property type="evidence" value="ECO:0007669"/>
    <property type="project" value="InterPro"/>
</dbReference>